<reference evidence="2 3" key="1">
    <citation type="submission" date="2016-08" db="EMBL/GenBank/DDBJ databases">
        <title>Hymenobacter coccineus sp. nov., Hymenobacter lapidarius sp. nov. and Hymenobacter glacialis sp. nov., isolated from Antarctic soil.</title>
        <authorList>
            <person name="Sedlacek I."/>
            <person name="Kralova S."/>
            <person name="Kyrova K."/>
            <person name="Maslanova I."/>
            <person name="Stankova E."/>
            <person name="Vrbovska V."/>
            <person name="Nemec M."/>
            <person name="Bartak M."/>
            <person name="Svec P."/>
            <person name="Busse H.-J."/>
            <person name="Pantucek R."/>
        </authorList>
    </citation>
    <scope>NUCLEOTIDE SEQUENCE [LARGE SCALE GENOMIC DNA]</scope>
    <source>
        <strain evidence="2 3">CCM 8648</strain>
    </source>
</reference>
<evidence type="ECO:0000313" key="2">
    <source>
        <dbReference type="EMBL" id="OGX80917.1"/>
    </source>
</evidence>
<dbReference type="InterPro" id="IPR025543">
    <property type="entry name" value="Dodecin-like"/>
</dbReference>
<dbReference type="EMBL" id="MDZC01000133">
    <property type="protein sequence ID" value="OGX80917.1"/>
    <property type="molecule type" value="Genomic_DNA"/>
</dbReference>
<evidence type="ECO:0000256" key="1">
    <source>
        <dbReference type="SAM" id="MobiDB-lite"/>
    </source>
</evidence>
<dbReference type="InterPro" id="IPR009923">
    <property type="entry name" value="Dodecin"/>
</dbReference>
<accession>A0A1G1SQN4</accession>
<feature type="compositionally biased region" description="Basic and acidic residues" evidence="1">
    <location>
        <begin position="102"/>
        <end position="113"/>
    </location>
</feature>
<comment type="caution">
    <text evidence="2">The sequence shown here is derived from an EMBL/GenBank/DDBJ whole genome shotgun (WGS) entry which is preliminary data.</text>
</comment>
<gene>
    <name evidence="2" type="ORF">BEN48_07010</name>
</gene>
<dbReference type="Gene3D" id="3.30.1660.10">
    <property type="entry name" value="Flavin-binding protein dodecin"/>
    <property type="match status" value="1"/>
</dbReference>
<keyword evidence="3" id="KW-1185">Reference proteome</keyword>
<evidence type="ECO:0000313" key="3">
    <source>
        <dbReference type="Proteomes" id="UP000177791"/>
    </source>
</evidence>
<dbReference type="OrthoDB" id="1525133at2"/>
<sequence length="129" mass="13726">MSSIKQVIEILASSEKSFEDALQRAIESVSASIPNISSIYIKDQSCKVRNNRIVEYRVTAKVSFGTPTDGPANLDLSELERTFVEAPVPAGNGAPDYSHVAVKTEPELPREVEPGGSATEPESGGGYSG</sequence>
<proteinExistence type="predicted"/>
<dbReference type="AlphaFoldDB" id="A0A1G1SQN4"/>
<dbReference type="Proteomes" id="UP000177791">
    <property type="component" value="Unassembled WGS sequence"/>
</dbReference>
<dbReference type="InterPro" id="IPR036694">
    <property type="entry name" value="Dodecin-like_sf"/>
</dbReference>
<protein>
    <recommendedName>
        <fullName evidence="4">Dodecin</fullName>
    </recommendedName>
</protein>
<dbReference type="Pfam" id="PF07311">
    <property type="entry name" value="Dodecin"/>
    <property type="match status" value="1"/>
</dbReference>
<name>A0A1G1SQN4_9BACT</name>
<evidence type="ECO:0008006" key="4">
    <source>
        <dbReference type="Google" id="ProtNLM"/>
    </source>
</evidence>
<organism evidence="2 3">
    <name type="scientific">Hymenobacter glacialis</name>
    <dbReference type="NCBI Taxonomy" id="1908236"/>
    <lineage>
        <taxon>Bacteria</taxon>
        <taxon>Pseudomonadati</taxon>
        <taxon>Bacteroidota</taxon>
        <taxon>Cytophagia</taxon>
        <taxon>Cytophagales</taxon>
        <taxon>Hymenobacteraceae</taxon>
        <taxon>Hymenobacter</taxon>
    </lineage>
</organism>
<dbReference type="RefSeq" id="WP_070736452.1">
    <property type="nucleotide sequence ID" value="NZ_MDZC01000133.1"/>
</dbReference>
<feature type="region of interest" description="Disordered" evidence="1">
    <location>
        <begin position="87"/>
        <end position="129"/>
    </location>
</feature>
<dbReference type="STRING" id="1908236.BEN48_07010"/>
<dbReference type="SUPFAM" id="SSF89807">
    <property type="entry name" value="Dodecin-like"/>
    <property type="match status" value="1"/>
</dbReference>